<accession>A0A6A6VT67</accession>
<proteinExistence type="predicted"/>
<evidence type="ECO:0000313" key="2">
    <source>
        <dbReference type="Proteomes" id="UP000799437"/>
    </source>
</evidence>
<reference evidence="1" key="1">
    <citation type="journal article" date="2020" name="Stud. Mycol.">
        <title>101 Dothideomycetes genomes: a test case for predicting lifestyles and emergence of pathogens.</title>
        <authorList>
            <person name="Haridas S."/>
            <person name="Albert R."/>
            <person name="Binder M."/>
            <person name="Bloem J."/>
            <person name="Labutti K."/>
            <person name="Salamov A."/>
            <person name="Andreopoulos B."/>
            <person name="Baker S."/>
            <person name="Barry K."/>
            <person name="Bills G."/>
            <person name="Bluhm B."/>
            <person name="Cannon C."/>
            <person name="Castanera R."/>
            <person name="Culley D."/>
            <person name="Daum C."/>
            <person name="Ezra D."/>
            <person name="Gonzalez J."/>
            <person name="Henrissat B."/>
            <person name="Kuo A."/>
            <person name="Liang C."/>
            <person name="Lipzen A."/>
            <person name="Lutzoni F."/>
            <person name="Magnuson J."/>
            <person name="Mondo S."/>
            <person name="Nolan M."/>
            <person name="Ohm R."/>
            <person name="Pangilinan J."/>
            <person name="Park H.-J."/>
            <person name="Ramirez L."/>
            <person name="Alfaro M."/>
            <person name="Sun H."/>
            <person name="Tritt A."/>
            <person name="Yoshinaga Y."/>
            <person name="Zwiers L.-H."/>
            <person name="Turgeon B."/>
            <person name="Goodwin S."/>
            <person name="Spatafora J."/>
            <person name="Crous P."/>
            <person name="Grigoriev I."/>
        </authorList>
    </citation>
    <scope>NUCLEOTIDE SEQUENCE</scope>
    <source>
        <strain evidence="1">CBS 121739</strain>
    </source>
</reference>
<evidence type="ECO:0008006" key="3">
    <source>
        <dbReference type="Google" id="ProtNLM"/>
    </source>
</evidence>
<protein>
    <recommendedName>
        <fullName evidence="3">DRBM domain-containing protein</fullName>
    </recommendedName>
</protein>
<organism evidence="1 2">
    <name type="scientific">Pseudovirgaria hyperparasitica</name>
    <dbReference type="NCBI Taxonomy" id="470096"/>
    <lineage>
        <taxon>Eukaryota</taxon>
        <taxon>Fungi</taxon>
        <taxon>Dikarya</taxon>
        <taxon>Ascomycota</taxon>
        <taxon>Pezizomycotina</taxon>
        <taxon>Dothideomycetes</taxon>
        <taxon>Dothideomycetes incertae sedis</taxon>
        <taxon>Acrospermales</taxon>
        <taxon>Acrospermaceae</taxon>
        <taxon>Pseudovirgaria</taxon>
    </lineage>
</organism>
<dbReference type="PANTHER" id="PTHR42030:SF1">
    <property type="entry name" value="DRBM DOMAIN-CONTAINING PROTEIN"/>
    <property type="match status" value="1"/>
</dbReference>
<name>A0A6A6VT67_9PEZI</name>
<sequence>MFYDHAAARHVSYQAMLTNFCLNWRLSSPRWYLCSEQRGRRTAWSGHIIIGRLLFSCRFWYDGNYIKNAEHEAAEFALKYLEYSRFNNSDVWAMAMEGGNRYLVAGIMFVGSSY</sequence>
<dbReference type="Proteomes" id="UP000799437">
    <property type="component" value="Unassembled WGS sequence"/>
</dbReference>
<gene>
    <name evidence="1" type="ORF">EJ05DRAFT_346085</name>
</gene>
<dbReference type="RefSeq" id="XP_033594895.1">
    <property type="nucleotide sequence ID" value="XM_033740967.1"/>
</dbReference>
<dbReference type="EMBL" id="ML996629">
    <property type="protein sequence ID" value="KAF2752437.1"/>
    <property type="molecule type" value="Genomic_DNA"/>
</dbReference>
<dbReference type="GeneID" id="54482021"/>
<dbReference type="AlphaFoldDB" id="A0A6A6VT67"/>
<dbReference type="SUPFAM" id="SSF54768">
    <property type="entry name" value="dsRNA-binding domain-like"/>
    <property type="match status" value="1"/>
</dbReference>
<dbReference type="PANTHER" id="PTHR42030">
    <property type="entry name" value="DRBM DOMAIN-CONTAINING PROTEIN"/>
    <property type="match status" value="1"/>
</dbReference>
<keyword evidence="2" id="KW-1185">Reference proteome</keyword>
<evidence type="ECO:0000313" key="1">
    <source>
        <dbReference type="EMBL" id="KAF2752437.1"/>
    </source>
</evidence>